<evidence type="ECO:0000313" key="8">
    <source>
        <dbReference type="Proteomes" id="UP000326202"/>
    </source>
</evidence>
<keyword evidence="3" id="KW-0332">GMP biosynthesis</keyword>
<dbReference type="GO" id="GO:0003921">
    <property type="term" value="F:GMP synthase activity"/>
    <property type="evidence" value="ECO:0007669"/>
    <property type="project" value="TreeGrafter"/>
</dbReference>
<dbReference type="OrthoDB" id="8481953at2"/>
<dbReference type="Gene3D" id="3.30.300.10">
    <property type="match status" value="1"/>
</dbReference>
<reference evidence="7 8" key="1">
    <citation type="submission" date="2019-08" db="EMBL/GenBank/DDBJ databases">
        <title>Hyperibacter terrae gen. nov., sp. nov. and Hyperibacter viscosus sp. nov., two new members in the family Rhodospirillaceae isolated from the rhizosphere of Hypericum perforatum.</title>
        <authorList>
            <person name="Noviana Z."/>
        </authorList>
    </citation>
    <scope>NUCLEOTIDE SEQUENCE [LARGE SCALE GENOMIC DNA]</scope>
    <source>
        <strain evidence="7 8">R5913</strain>
    </source>
</reference>
<dbReference type="GO" id="GO:0005524">
    <property type="term" value="F:ATP binding"/>
    <property type="evidence" value="ECO:0007669"/>
    <property type="project" value="UniProtKB-KW"/>
</dbReference>
<keyword evidence="4" id="KW-0658">Purine biosynthesis</keyword>
<evidence type="ECO:0000256" key="2">
    <source>
        <dbReference type="ARBA" id="ARBA00022741"/>
    </source>
</evidence>
<evidence type="ECO:0000256" key="4">
    <source>
        <dbReference type="ARBA" id="ARBA00022755"/>
    </source>
</evidence>
<dbReference type="GO" id="GO:0005829">
    <property type="term" value="C:cytosol"/>
    <property type="evidence" value="ECO:0007669"/>
    <property type="project" value="TreeGrafter"/>
</dbReference>
<keyword evidence="2" id="KW-0547">Nucleotide-binding</keyword>
<evidence type="ECO:0000256" key="5">
    <source>
        <dbReference type="ARBA" id="ARBA00022840"/>
    </source>
</evidence>
<keyword evidence="1" id="KW-0436">Ligase</keyword>
<dbReference type="InterPro" id="IPR001674">
    <property type="entry name" value="GMP_synth_C"/>
</dbReference>
<evidence type="ECO:0000256" key="3">
    <source>
        <dbReference type="ARBA" id="ARBA00022749"/>
    </source>
</evidence>
<keyword evidence="8" id="KW-1185">Reference proteome</keyword>
<dbReference type="KEGG" id="htq:FRZ44_33030"/>
<name>A0A5J6MKX1_9PROT</name>
<keyword evidence="5" id="KW-0067">ATP-binding</keyword>
<accession>A0A5J6MKX1</accession>
<evidence type="ECO:0000256" key="1">
    <source>
        <dbReference type="ARBA" id="ARBA00022598"/>
    </source>
</evidence>
<protein>
    <recommendedName>
        <fullName evidence="6">GMP synthase C-terminal domain-containing protein</fullName>
    </recommendedName>
</protein>
<proteinExistence type="predicted"/>
<dbReference type="PANTHER" id="PTHR11922">
    <property type="entry name" value="GMP SYNTHASE-RELATED"/>
    <property type="match status" value="1"/>
</dbReference>
<dbReference type="SUPFAM" id="SSF54810">
    <property type="entry name" value="GMP synthetase C-terminal dimerisation domain"/>
    <property type="match status" value="1"/>
</dbReference>
<organism evidence="7 8">
    <name type="scientific">Hypericibacter terrae</name>
    <dbReference type="NCBI Taxonomy" id="2602015"/>
    <lineage>
        <taxon>Bacteria</taxon>
        <taxon>Pseudomonadati</taxon>
        <taxon>Pseudomonadota</taxon>
        <taxon>Alphaproteobacteria</taxon>
        <taxon>Rhodospirillales</taxon>
        <taxon>Dongiaceae</taxon>
        <taxon>Hypericibacter</taxon>
    </lineage>
</organism>
<evidence type="ECO:0000259" key="6">
    <source>
        <dbReference type="Pfam" id="PF00958"/>
    </source>
</evidence>
<dbReference type="PANTHER" id="PTHR11922:SF2">
    <property type="entry name" value="GMP SYNTHASE [GLUTAMINE-HYDROLYZING]"/>
    <property type="match status" value="1"/>
</dbReference>
<dbReference type="AlphaFoldDB" id="A0A5J6MKX1"/>
<dbReference type="EMBL" id="CP042906">
    <property type="protein sequence ID" value="QEX17999.1"/>
    <property type="molecule type" value="Genomic_DNA"/>
</dbReference>
<evidence type="ECO:0000313" key="7">
    <source>
        <dbReference type="EMBL" id="QEX17999.1"/>
    </source>
</evidence>
<sequence length="72" mass="7915">MDHLGVMGDANIYSRVSALRAVNSTDGITGDFFPFPMDFLGRVLTRIVNEVWGINRVVYDVTSKPPGTIGWA</sequence>
<gene>
    <name evidence="7" type="ORF">FRZ44_33030</name>
</gene>
<feature type="domain" description="GMP synthase C-terminal" evidence="6">
    <location>
        <begin position="4"/>
        <end position="71"/>
    </location>
</feature>
<dbReference type="Proteomes" id="UP000326202">
    <property type="component" value="Chromosome"/>
</dbReference>
<dbReference type="Pfam" id="PF00958">
    <property type="entry name" value="GMP_synt_C"/>
    <property type="match status" value="1"/>
</dbReference>